<keyword evidence="2" id="KW-1185">Reference proteome</keyword>
<sequence>MASSQPTTTSHDSPRRPHAPRQPLLDSEPVQVAPYLTHVVAHHGQLTLIPPQNAGRIRKSKSSKKKRIPTARDDEPRFTTAVPPSSSRKLHPASAQIRTRKHAISAPSPTTPTTPTAPRFDPIPDDQSIPDYPPPSFEDAIASPHIPPHLVSIPSVQPSVQHSASIDTLGQHPYTSDVASQSSATILSSAALSNSAPAMSMTSLNTPLAQNQPLHEPQRPGAANYSQQHPYTSPAASQSSAVAFYSNVSPAISQASLSRPTEHTPSMSTTTLLSPAVTESTALSDIRSIDQSPPVRCD</sequence>
<reference evidence="1" key="1">
    <citation type="submission" date="2022-08" db="EMBL/GenBank/DDBJ databases">
        <title>Genome Sequence of Pycnoporus sanguineus.</title>
        <authorList>
            <person name="Buettner E."/>
        </authorList>
    </citation>
    <scope>NUCLEOTIDE SEQUENCE</scope>
    <source>
        <strain evidence="1">CG-C14</strain>
    </source>
</reference>
<comment type="caution">
    <text evidence="1">The sequence shown here is derived from an EMBL/GenBank/DDBJ whole genome shotgun (WGS) entry which is preliminary data.</text>
</comment>
<proteinExistence type="predicted"/>
<organism evidence="1 2">
    <name type="scientific">Trametes sanguinea</name>
    <dbReference type="NCBI Taxonomy" id="158606"/>
    <lineage>
        <taxon>Eukaryota</taxon>
        <taxon>Fungi</taxon>
        <taxon>Dikarya</taxon>
        <taxon>Basidiomycota</taxon>
        <taxon>Agaricomycotina</taxon>
        <taxon>Agaricomycetes</taxon>
        <taxon>Polyporales</taxon>
        <taxon>Polyporaceae</taxon>
        <taxon>Trametes</taxon>
    </lineage>
</organism>
<gene>
    <name evidence="1" type="ORF">NUW54_g4369</name>
</gene>
<evidence type="ECO:0000313" key="2">
    <source>
        <dbReference type="Proteomes" id="UP001144978"/>
    </source>
</evidence>
<dbReference type="Proteomes" id="UP001144978">
    <property type="component" value="Unassembled WGS sequence"/>
</dbReference>
<protein>
    <submittedName>
        <fullName evidence="1">Uncharacterized protein</fullName>
    </submittedName>
</protein>
<evidence type="ECO:0000313" key="1">
    <source>
        <dbReference type="EMBL" id="KAJ3005358.1"/>
    </source>
</evidence>
<accession>A0ACC1PY54</accession>
<name>A0ACC1PY54_9APHY</name>
<dbReference type="EMBL" id="JANSHE010000994">
    <property type="protein sequence ID" value="KAJ3005358.1"/>
    <property type="molecule type" value="Genomic_DNA"/>
</dbReference>